<evidence type="ECO:0000313" key="3">
    <source>
        <dbReference type="Proteomes" id="UP000836404"/>
    </source>
</evidence>
<reference evidence="2 3" key="1">
    <citation type="submission" date="2020-10" db="EMBL/GenBank/DDBJ databases">
        <authorList>
            <person name="Sedaghatjoo S."/>
        </authorList>
    </citation>
    <scope>NUCLEOTIDE SEQUENCE [LARGE SCALE GENOMIC DNA]</scope>
    <source>
        <strain evidence="2 3">LLFL</strain>
    </source>
</reference>
<feature type="region of interest" description="Disordered" evidence="1">
    <location>
        <begin position="130"/>
        <end position="164"/>
    </location>
</feature>
<feature type="compositionally biased region" description="Basic residues" evidence="1">
    <location>
        <begin position="142"/>
        <end position="154"/>
    </location>
</feature>
<feature type="region of interest" description="Disordered" evidence="1">
    <location>
        <begin position="46"/>
        <end position="108"/>
    </location>
</feature>
<name>A0A9N8LVZ7_9BASI</name>
<protein>
    <submittedName>
        <fullName evidence="2">Uncharacterized protein</fullName>
    </submittedName>
</protein>
<dbReference type="Proteomes" id="UP000836404">
    <property type="component" value="Unassembled WGS sequence"/>
</dbReference>
<comment type="caution">
    <text evidence="2">The sequence shown here is derived from an EMBL/GenBank/DDBJ whole genome shotgun (WGS) entry which is preliminary data.</text>
</comment>
<evidence type="ECO:0000313" key="2">
    <source>
        <dbReference type="EMBL" id="CAD6928693.1"/>
    </source>
</evidence>
<dbReference type="EMBL" id="CAJHJF010002654">
    <property type="protein sequence ID" value="CAD6928693.1"/>
    <property type="molecule type" value="Genomic_DNA"/>
</dbReference>
<dbReference type="AlphaFoldDB" id="A0A9N8LVZ7"/>
<keyword evidence="3" id="KW-1185">Reference proteome</keyword>
<sequence>MVAAAVRVIRSISVLRLGTGELDLWAAAYAADPHWRRIWKRFKTRATADQGSVPSPAEVENEDIEEGEEGDAEIVANDDASSVHLDTEPTSPPKEVKEPTASPRHTAEQVATRFLNHVYPISGLPKAIISDRDTRFTDNPARRSRRQRHLRSPRRCAGSNGDCA</sequence>
<proteinExistence type="predicted"/>
<gene>
    <name evidence="2" type="ORF">JKILLFL_G1466</name>
</gene>
<accession>A0A9N8LVZ7</accession>
<organism evidence="2 3">
    <name type="scientific">Tilletia laevis</name>
    <dbReference type="NCBI Taxonomy" id="157183"/>
    <lineage>
        <taxon>Eukaryota</taxon>
        <taxon>Fungi</taxon>
        <taxon>Dikarya</taxon>
        <taxon>Basidiomycota</taxon>
        <taxon>Ustilaginomycotina</taxon>
        <taxon>Exobasidiomycetes</taxon>
        <taxon>Tilletiales</taxon>
        <taxon>Tilletiaceae</taxon>
        <taxon>Tilletia</taxon>
    </lineage>
</organism>
<evidence type="ECO:0000256" key="1">
    <source>
        <dbReference type="SAM" id="MobiDB-lite"/>
    </source>
</evidence>
<feature type="compositionally biased region" description="Acidic residues" evidence="1">
    <location>
        <begin position="59"/>
        <end position="72"/>
    </location>
</feature>